<evidence type="ECO:0000256" key="1">
    <source>
        <dbReference type="SAM" id="MobiDB-lite"/>
    </source>
</evidence>
<protein>
    <recommendedName>
        <fullName evidence="2">Heterokaryon incompatibility domain-containing protein</fullName>
    </recommendedName>
</protein>
<dbReference type="Proteomes" id="UP001271007">
    <property type="component" value="Unassembled WGS sequence"/>
</dbReference>
<accession>A0AAJ0DAF8</accession>
<dbReference type="EMBL" id="JAWDJX010000035">
    <property type="protein sequence ID" value="KAK3050012.1"/>
    <property type="molecule type" value="Genomic_DNA"/>
</dbReference>
<dbReference type="PANTHER" id="PTHR24148">
    <property type="entry name" value="ANKYRIN REPEAT DOMAIN-CONTAINING PROTEIN 39 HOMOLOG-RELATED"/>
    <property type="match status" value="1"/>
</dbReference>
<dbReference type="InterPro" id="IPR010730">
    <property type="entry name" value="HET"/>
</dbReference>
<evidence type="ECO:0000259" key="2">
    <source>
        <dbReference type="Pfam" id="PF06985"/>
    </source>
</evidence>
<sequence length="490" mass="55118">MLPSLLRQTRNDSLGIQESSQSEAIYRPLDTERKEIRLLSVQPGSGDEAVVGTLKRVSLRQAINSKIVLRRMRRPDCQRVLWIDAVCINQDDDKERGVQVAMMDMIYSKGFRNLVWLGEAREGDGEALASIRALVKDMRIKTINFRLEPFLATPIGVSTAGLIIKRSISIAEGPIVQFFSRSWFVRLWVLQEAALARYSVCYLGDASIPLRHVLRAALWIRHLFQPTNLGPHPLMMITNSIGRTSAAYEFFLLSPKNTSRFKLMPFPYINLLEITEGFATSEPRDHIFATLGLARQHFKFKETPQLLMPRYDVPVAQVFRDAARFCIHSASDLQVLELLNRHQGTRLIDGLPTWVPDFGEQDDEQRAMYTYVRRSFNADMSRVWRLKDTKDDEPDALIVEGFVVGNVSARSEQHGRGLDTFALLSDPLGSRAGTSMDAVKAREDGALGMVLTATSGPALERQRLQTRISGVPQCSHGSPSESGQKYLRSG</sequence>
<keyword evidence="4" id="KW-1185">Reference proteome</keyword>
<dbReference type="Pfam" id="PF06985">
    <property type="entry name" value="HET"/>
    <property type="match status" value="1"/>
</dbReference>
<evidence type="ECO:0000313" key="4">
    <source>
        <dbReference type="Proteomes" id="UP001271007"/>
    </source>
</evidence>
<name>A0AAJ0DAF8_9PEZI</name>
<proteinExistence type="predicted"/>
<evidence type="ECO:0000313" key="3">
    <source>
        <dbReference type="EMBL" id="KAK3050012.1"/>
    </source>
</evidence>
<dbReference type="AlphaFoldDB" id="A0AAJ0DAF8"/>
<gene>
    <name evidence="3" type="ORF">LTR09_008667</name>
</gene>
<dbReference type="InterPro" id="IPR052895">
    <property type="entry name" value="HetReg/Transcr_Mod"/>
</dbReference>
<reference evidence="3" key="1">
    <citation type="submission" date="2023-04" db="EMBL/GenBank/DDBJ databases">
        <title>Black Yeasts Isolated from many extreme environments.</title>
        <authorList>
            <person name="Coleine C."/>
            <person name="Stajich J.E."/>
            <person name="Selbmann L."/>
        </authorList>
    </citation>
    <scope>NUCLEOTIDE SEQUENCE</scope>
    <source>
        <strain evidence="3">CCFEE 5312</strain>
    </source>
</reference>
<organism evidence="3 4">
    <name type="scientific">Extremus antarcticus</name>
    <dbReference type="NCBI Taxonomy" id="702011"/>
    <lineage>
        <taxon>Eukaryota</taxon>
        <taxon>Fungi</taxon>
        <taxon>Dikarya</taxon>
        <taxon>Ascomycota</taxon>
        <taxon>Pezizomycotina</taxon>
        <taxon>Dothideomycetes</taxon>
        <taxon>Dothideomycetidae</taxon>
        <taxon>Mycosphaerellales</taxon>
        <taxon>Extremaceae</taxon>
        <taxon>Extremus</taxon>
    </lineage>
</organism>
<feature type="domain" description="Heterokaryon incompatibility" evidence="2">
    <location>
        <begin position="65"/>
        <end position="192"/>
    </location>
</feature>
<feature type="region of interest" description="Disordered" evidence="1">
    <location>
        <begin position="468"/>
        <end position="490"/>
    </location>
</feature>
<comment type="caution">
    <text evidence="3">The sequence shown here is derived from an EMBL/GenBank/DDBJ whole genome shotgun (WGS) entry which is preliminary data.</text>
</comment>
<dbReference type="PANTHER" id="PTHR24148:SF64">
    <property type="entry name" value="HETEROKARYON INCOMPATIBILITY DOMAIN-CONTAINING PROTEIN"/>
    <property type="match status" value="1"/>
</dbReference>